<feature type="region of interest" description="Disordered" evidence="1">
    <location>
        <begin position="152"/>
        <end position="172"/>
    </location>
</feature>
<dbReference type="InterPro" id="IPR029024">
    <property type="entry name" value="TerB-like"/>
</dbReference>
<sequence length="321" mass="36951">MKGASLISYLANLIMIASADGVIDNKEEIAIDRICNEISAKRTDAEKARKVTKKGDYQVTPVGRYSERIRNLEDMIFVALSDNDLSDPEKSLILSFAKVIGAKQEQINTILSESITRFRTYESTIICPGCGYEIPSDWKFCAECGTSVQATTEVSSTSSTSNEDEIPDDSPEEKGLRFEKYILHKFNLNFCKVKEWRGDKFTDGIYAESTKYPDIEIEFSLKDTKKLFAVECKWRKGYFQDRIKWARKEQIFIYKCYSEENNIPVFVVIGVGRYPDNPEDVFVIPLDDLTEPFLTLDFLAKYRRLDKNKCFFFDLEKSVLR</sequence>
<feature type="domain" description="Zinc-ribbon" evidence="2">
    <location>
        <begin position="127"/>
        <end position="148"/>
    </location>
</feature>
<protein>
    <submittedName>
        <fullName evidence="3">Zinc-ribbon domain-containing protein</fullName>
    </submittedName>
</protein>
<feature type="compositionally biased region" description="Acidic residues" evidence="1">
    <location>
        <begin position="162"/>
        <end position="171"/>
    </location>
</feature>
<evidence type="ECO:0000256" key="1">
    <source>
        <dbReference type="SAM" id="MobiDB-lite"/>
    </source>
</evidence>
<evidence type="ECO:0000259" key="2">
    <source>
        <dbReference type="Pfam" id="PF13240"/>
    </source>
</evidence>
<dbReference type="Proteomes" id="UP000603545">
    <property type="component" value="Unassembled WGS sequence"/>
</dbReference>
<comment type="caution">
    <text evidence="3">The sequence shown here is derived from an EMBL/GenBank/DDBJ whole genome shotgun (WGS) entry which is preliminary data.</text>
</comment>
<accession>A0A8J6N5G4</accession>
<evidence type="ECO:0000313" key="3">
    <source>
        <dbReference type="EMBL" id="MBC8199658.1"/>
    </source>
</evidence>
<dbReference type="Pfam" id="PF13240">
    <property type="entry name" value="Zn_Ribbon_1"/>
    <property type="match status" value="1"/>
</dbReference>
<dbReference type="AlphaFoldDB" id="A0A8J6N5G4"/>
<dbReference type="EMBL" id="JACNLL010000059">
    <property type="protein sequence ID" value="MBC8199658.1"/>
    <property type="molecule type" value="Genomic_DNA"/>
</dbReference>
<feature type="compositionally biased region" description="Low complexity" evidence="1">
    <location>
        <begin position="152"/>
        <end position="161"/>
    </location>
</feature>
<name>A0A8J6N5G4_9BACT</name>
<dbReference type="SUPFAM" id="SSF158682">
    <property type="entry name" value="TerB-like"/>
    <property type="match status" value="1"/>
</dbReference>
<dbReference type="Gene3D" id="1.10.3680.10">
    <property type="entry name" value="TerB-like"/>
    <property type="match status" value="1"/>
</dbReference>
<proteinExistence type="predicted"/>
<evidence type="ECO:0000313" key="4">
    <source>
        <dbReference type="Proteomes" id="UP000603545"/>
    </source>
</evidence>
<reference evidence="3 4" key="1">
    <citation type="submission" date="2020-08" db="EMBL/GenBank/DDBJ databases">
        <title>Bridging the membrane lipid divide: bacteria of the FCB group superphylum have the potential to synthesize archaeal ether lipids.</title>
        <authorList>
            <person name="Villanueva L."/>
            <person name="Von Meijenfeldt F.A.B."/>
            <person name="Westbye A.B."/>
            <person name="Yadav S."/>
            <person name="Hopmans E.C."/>
            <person name="Dutilh B.E."/>
            <person name="Sinninghe Damste J.S."/>
        </authorList>
    </citation>
    <scope>NUCLEOTIDE SEQUENCE [LARGE SCALE GENOMIC DNA]</scope>
    <source>
        <strain evidence="3">NIOZ-UU82</strain>
    </source>
</reference>
<gene>
    <name evidence="3" type="ORF">H8E80_06390</name>
</gene>
<dbReference type="InterPro" id="IPR026870">
    <property type="entry name" value="Zinc_ribbon_dom"/>
</dbReference>
<organism evidence="3 4">
    <name type="scientific">Candidatus Desulfaltia bathyphila</name>
    <dbReference type="NCBI Taxonomy" id="2841697"/>
    <lineage>
        <taxon>Bacteria</taxon>
        <taxon>Pseudomonadati</taxon>
        <taxon>Thermodesulfobacteriota</taxon>
        <taxon>Desulfobacteria</taxon>
        <taxon>Desulfobacterales</taxon>
        <taxon>Desulfobacterales incertae sedis</taxon>
        <taxon>Candidatus Desulfaltia</taxon>
    </lineage>
</organism>